<dbReference type="AlphaFoldDB" id="A0A239G9M1"/>
<evidence type="ECO:0000313" key="3">
    <source>
        <dbReference type="Proteomes" id="UP000198420"/>
    </source>
</evidence>
<proteinExistence type="predicted"/>
<sequence>MLPDRLCGHAQGGPEKTIAGQTLDQSGAGAAAPMSREGVDHALRTLRDERDRIASNLLELERHDGGRLLQGARLTGETWRRWDAAQARLATLWRLFDAYQRVLDAAGELRERSPRLDPAALTELSGLLSGRSVELPDGQIPLEHRTLLGPQERRITLDEAVAMMADAYEFVAGEIAAADAAWSALLQPLEDAEESWRRTARLAHALDGTRHPELDRVGRELTALGRLVRTDPLSLVKDGRADTARLDRVCAILTSLGDELAGVARMREDYEELVARVAASIGEVEETERRAHDAHATALAKIHSPNLPEPARGLGPALRDRLAALERLREAGRWVEMAGRFAELEHAAEEALERARGDLRLSAGLLDRRGELRGRLEAYRAKAARLGLAEDERLTVLYGEAREVLWTAPCDLRRATTVLAEYQRAIRACESETGTRR</sequence>
<name>A0A239G9M1_9ACTN</name>
<dbReference type="Proteomes" id="UP000198420">
    <property type="component" value="Unassembled WGS sequence"/>
</dbReference>
<protein>
    <submittedName>
        <fullName evidence="2">Uncharacterized protein</fullName>
    </submittedName>
</protein>
<evidence type="ECO:0000313" key="2">
    <source>
        <dbReference type="EMBL" id="SNS65488.1"/>
    </source>
</evidence>
<evidence type="ECO:0000256" key="1">
    <source>
        <dbReference type="SAM" id="MobiDB-lite"/>
    </source>
</evidence>
<keyword evidence="3" id="KW-1185">Reference proteome</keyword>
<dbReference type="EMBL" id="FZNP01000023">
    <property type="protein sequence ID" value="SNS65488.1"/>
    <property type="molecule type" value="Genomic_DNA"/>
</dbReference>
<feature type="region of interest" description="Disordered" evidence="1">
    <location>
        <begin position="1"/>
        <end position="36"/>
    </location>
</feature>
<gene>
    <name evidence="2" type="ORF">SAMN06265355_12370</name>
</gene>
<organism evidence="2 3">
    <name type="scientific">Actinomadura mexicana</name>
    <dbReference type="NCBI Taxonomy" id="134959"/>
    <lineage>
        <taxon>Bacteria</taxon>
        <taxon>Bacillati</taxon>
        <taxon>Actinomycetota</taxon>
        <taxon>Actinomycetes</taxon>
        <taxon>Streptosporangiales</taxon>
        <taxon>Thermomonosporaceae</taxon>
        <taxon>Actinomadura</taxon>
    </lineage>
</organism>
<accession>A0A239G9M1</accession>
<reference evidence="3" key="1">
    <citation type="submission" date="2017-06" db="EMBL/GenBank/DDBJ databases">
        <authorList>
            <person name="Varghese N."/>
            <person name="Submissions S."/>
        </authorList>
    </citation>
    <scope>NUCLEOTIDE SEQUENCE [LARGE SCALE GENOMIC DNA]</scope>
    <source>
        <strain evidence="3">DSM 44485</strain>
    </source>
</reference>